<gene>
    <name evidence="1" type="ORF">PNOK_0372800</name>
</gene>
<evidence type="ECO:0000313" key="2">
    <source>
        <dbReference type="Proteomes" id="UP000217199"/>
    </source>
</evidence>
<dbReference type="EMBL" id="NBII01000003">
    <property type="protein sequence ID" value="PAV21101.1"/>
    <property type="molecule type" value="Genomic_DNA"/>
</dbReference>
<protein>
    <submittedName>
        <fullName evidence="1">Uncharacterized protein</fullName>
    </submittedName>
</protein>
<name>A0A286UNB8_9AGAM</name>
<sequence>MNTLHVAHSNASYLTTTGSVSSSRCSSALSYYLSDTSSTTSSSVSKPSRTAAAKLYIKYIRRAWKRVSKATRKPERASVLPEGFIIISNANANFNSKRKSILFA</sequence>
<comment type="caution">
    <text evidence="1">The sequence shown here is derived from an EMBL/GenBank/DDBJ whole genome shotgun (WGS) entry which is preliminary data.</text>
</comment>
<proteinExistence type="predicted"/>
<accession>A0A286UNB8</accession>
<reference evidence="1 2" key="1">
    <citation type="journal article" date="2017" name="Mol. Ecol.">
        <title>Comparative and population genomic landscape of Phellinus noxius: A hypervariable fungus causing root rot in trees.</title>
        <authorList>
            <person name="Chung C.L."/>
            <person name="Lee T.J."/>
            <person name="Akiba M."/>
            <person name="Lee H.H."/>
            <person name="Kuo T.H."/>
            <person name="Liu D."/>
            <person name="Ke H.M."/>
            <person name="Yokoi T."/>
            <person name="Roa M.B."/>
            <person name="Lu M.J."/>
            <person name="Chang Y.Y."/>
            <person name="Ann P.J."/>
            <person name="Tsai J.N."/>
            <person name="Chen C.Y."/>
            <person name="Tzean S.S."/>
            <person name="Ota Y."/>
            <person name="Hattori T."/>
            <person name="Sahashi N."/>
            <person name="Liou R.F."/>
            <person name="Kikuchi T."/>
            <person name="Tsai I.J."/>
        </authorList>
    </citation>
    <scope>NUCLEOTIDE SEQUENCE [LARGE SCALE GENOMIC DNA]</scope>
    <source>
        <strain evidence="1 2">FFPRI411160</strain>
    </source>
</reference>
<dbReference type="AlphaFoldDB" id="A0A286UNB8"/>
<evidence type="ECO:0000313" key="1">
    <source>
        <dbReference type="EMBL" id="PAV21101.1"/>
    </source>
</evidence>
<keyword evidence="2" id="KW-1185">Reference proteome</keyword>
<organism evidence="1 2">
    <name type="scientific">Pyrrhoderma noxium</name>
    <dbReference type="NCBI Taxonomy" id="2282107"/>
    <lineage>
        <taxon>Eukaryota</taxon>
        <taxon>Fungi</taxon>
        <taxon>Dikarya</taxon>
        <taxon>Basidiomycota</taxon>
        <taxon>Agaricomycotina</taxon>
        <taxon>Agaricomycetes</taxon>
        <taxon>Hymenochaetales</taxon>
        <taxon>Hymenochaetaceae</taxon>
        <taxon>Pyrrhoderma</taxon>
    </lineage>
</organism>
<dbReference type="OrthoDB" id="2864141at2759"/>
<dbReference type="InParanoid" id="A0A286UNB8"/>
<dbReference type="Proteomes" id="UP000217199">
    <property type="component" value="Unassembled WGS sequence"/>
</dbReference>